<evidence type="ECO:0000256" key="3">
    <source>
        <dbReference type="SAM" id="Phobius"/>
    </source>
</evidence>
<dbReference type="Proteomes" id="UP001157160">
    <property type="component" value="Unassembled WGS sequence"/>
</dbReference>
<evidence type="ECO:0000256" key="2">
    <source>
        <dbReference type="SAM" id="MobiDB-lite"/>
    </source>
</evidence>
<feature type="transmembrane region" description="Helical" evidence="3">
    <location>
        <begin position="173"/>
        <end position="194"/>
    </location>
</feature>
<evidence type="ECO:0000313" key="4">
    <source>
        <dbReference type="EMBL" id="GMA28437.1"/>
    </source>
</evidence>
<protein>
    <recommendedName>
        <fullName evidence="6">Large exoprotein</fullName>
    </recommendedName>
</protein>
<evidence type="ECO:0000313" key="5">
    <source>
        <dbReference type="Proteomes" id="UP001157160"/>
    </source>
</evidence>
<evidence type="ECO:0000256" key="1">
    <source>
        <dbReference type="SAM" id="Coils"/>
    </source>
</evidence>
<feature type="region of interest" description="Disordered" evidence="2">
    <location>
        <begin position="266"/>
        <end position="290"/>
    </location>
</feature>
<keyword evidence="3" id="KW-0812">Transmembrane</keyword>
<sequence length="334" mass="35747">MGDSLGGGVIIAVAAVLWLAYLLPSWYRRREYLSTERNAVRLQQTIRAMAGTAAPLDELPAERQARELAARRKALQEELKRTEAVARAERMQRERIGKRGEPVPSEATRIAARKASAASLAAAQRSAQEVSQVSHDQAAKLRRRSRLVTSVFLLASVIAAVVGGVQLALGAGWLLLAAGATGAVLALVTLRRMASVAARARSRRGGTAPVARPKGRRIVLSDPLPQQEEDEDRSWTPTEVPKPLYLSRTEVLPKPVAVPRPVVQERPAAPAAPARPAPAAATAVPADPQDELRQAALAAERALRAAHREPEVSPFGAPGGMPDLDAVLRRRSTG</sequence>
<feature type="transmembrane region" description="Helical" evidence="3">
    <location>
        <begin position="6"/>
        <end position="27"/>
    </location>
</feature>
<dbReference type="RefSeq" id="WP_284231776.1">
    <property type="nucleotide sequence ID" value="NZ_BSUL01000001.1"/>
</dbReference>
<dbReference type="EMBL" id="BSUL01000001">
    <property type="protein sequence ID" value="GMA28437.1"/>
    <property type="molecule type" value="Genomic_DNA"/>
</dbReference>
<name>A0AA37UL34_9MICO</name>
<keyword evidence="1" id="KW-0175">Coiled coil</keyword>
<keyword evidence="5" id="KW-1185">Reference proteome</keyword>
<dbReference type="AlphaFoldDB" id="A0AA37UL34"/>
<accession>A0AA37UL34</accession>
<evidence type="ECO:0008006" key="6">
    <source>
        <dbReference type="Google" id="ProtNLM"/>
    </source>
</evidence>
<feature type="coiled-coil region" evidence="1">
    <location>
        <begin position="65"/>
        <end position="92"/>
    </location>
</feature>
<reference evidence="4 5" key="1">
    <citation type="journal article" date="2014" name="Int. J. Syst. Evol. Microbiol.">
        <title>Complete genome sequence of Corynebacterium casei LMG S-19264T (=DSM 44701T), isolated from a smear-ripened cheese.</title>
        <authorList>
            <consortium name="US DOE Joint Genome Institute (JGI-PGF)"/>
            <person name="Walter F."/>
            <person name="Albersmeier A."/>
            <person name="Kalinowski J."/>
            <person name="Ruckert C."/>
        </authorList>
    </citation>
    <scope>NUCLEOTIDE SEQUENCE [LARGE SCALE GENOMIC DNA]</scope>
    <source>
        <strain evidence="4 5">NBRC 112289</strain>
    </source>
</reference>
<keyword evidence="3" id="KW-0472">Membrane</keyword>
<feature type="transmembrane region" description="Helical" evidence="3">
    <location>
        <begin position="147"/>
        <end position="167"/>
    </location>
</feature>
<feature type="region of interest" description="Disordered" evidence="2">
    <location>
        <begin position="303"/>
        <end position="334"/>
    </location>
</feature>
<keyword evidence="3" id="KW-1133">Transmembrane helix</keyword>
<organism evidence="4 5">
    <name type="scientific">Arenivirga flava</name>
    <dbReference type="NCBI Taxonomy" id="1930060"/>
    <lineage>
        <taxon>Bacteria</taxon>
        <taxon>Bacillati</taxon>
        <taxon>Actinomycetota</taxon>
        <taxon>Actinomycetes</taxon>
        <taxon>Micrococcales</taxon>
        <taxon>Microbacteriaceae</taxon>
        <taxon>Arenivirga</taxon>
    </lineage>
</organism>
<feature type="region of interest" description="Disordered" evidence="2">
    <location>
        <begin position="201"/>
        <end position="240"/>
    </location>
</feature>
<comment type="caution">
    <text evidence="4">The sequence shown here is derived from an EMBL/GenBank/DDBJ whole genome shotgun (WGS) entry which is preliminary data.</text>
</comment>
<feature type="compositionally biased region" description="Low complexity" evidence="2">
    <location>
        <begin position="266"/>
        <end position="287"/>
    </location>
</feature>
<gene>
    <name evidence="4" type="ORF">GCM10025874_16900</name>
</gene>
<proteinExistence type="predicted"/>